<keyword evidence="4" id="KW-1003">Cell membrane</keyword>
<dbReference type="SMART" id="SM00209">
    <property type="entry name" value="TSP1"/>
    <property type="match status" value="2"/>
</dbReference>
<keyword evidence="19" id="KW-1185">Reference proteome</keyword>
<accession>A0A8C1MKL5</accession>
<dbReference type="FunFam" id="2.20.100.10:FF:000008">
    <property type="entry name" value="Unc-5 netrin receptor C"/>
    <property type="match status" value="1"/>
</dbReference>
<proteinExistence type="inferred from homology"/>
<dbReference type="InterPro" id="IPR003598">
    <property type="entry name" value="Ig_sub2"/>
</dbReference>
<feature type="compositionally biased region" description="Basic and acidic residues" evidence="15">
    <location>
        <begin position="806"/>
        <end position="815"/>
    </location>
</feature>
<dbReference type="SMART" id="SM00218">
    <property type="entry name" value="ZU5"/>
    <property type="match status" value="1"/>
</dbReference>
<feature type="domain" description="ZU5" evidence="17">
    <location>
        <begin position="393"/>
        <end position="532"/>
    </location>
</feature>
<dbReference type="SUPFAM" id="SSF48726">
    <property type="entry name" value="Immunoglobulin"/>
    <property type="match status" value="2"/>
</dbReference>
<dbReference type="GO" id="GO:0007411">
    <property type="term" value="P:axon guidance"/>
    <property type="evidence" value="ECO:0007669"/>
    <property type="project" value="TreeGrafter"/>
</dbReference>
<evidence type="ECO:0000256" key="7">
    <source>
        <dbReference type="ARBA" id="ARBA00022737"/>
    </source>
</evidence>
<feature type="compositionally biased region" description="Polar residues" evidence="15">
    <location>
        <begin position="795"/>
        <end position="805"/>
    </location>
</feature>
<dbReference type="SMART" id="SM00409">
    <property type="entry name" value="IG"/>
    <property type="match status" value="1"/>
</dbReference>
<keyword evidence="6" id="KW-0732">Signal</keyword>
<keyword evidence="8 14" id="KW-1133">Transmembrane helix</keyword>
<dbReference type="PROSITE" id="PS51145">
    <property type="entry name" value="ZU5"/>
    <property type="match status" value="1"/>
</dbReference>
<dbReference type="InterPro" id="IPR036179">
    <property type="entry name" value="Ig-like_dom_sf"/>
</dbReference>
<dbReference type="Gene3D" id="2.20.100.10">
    <property type="entry name" value="Thrombospondin type-1 (TSP1) repeat"/>
    <property type="match status" value="2"/>
</dbReference>
<dbReference type="PROSITE" id="PS50835">
    <property type="entry name" value="IG_LIKE"/>
    <property type="match status" value="1"/>
</dbReference>
<dbReference type="Pfam" id="PF07679">
    <property type="entry name" value="I-set"/>
    <property type="match status" value="1"/>
</dbReference>
<evidence type="ECO:0000256" key="5">
    <source>
        <dbReference type="ARBA" id="ARBA00022692"/>
    </source>
</evidence>
<dbReference type="InterPro" id="IPR033772">
    <property type="entry name" value="UPA"/>
</dbReference>
<dbReference type="Gene3D" id="2.60.40.10">
    <property type="entry name" value="Immunoglobulins"/>
    <property type="match status" value="2"/>
</dbReference>
<evidence type="ECO:0000256" key="10">
    <source>
        <dbReference type="ARBA" id="ARBA00023157"/>
    </source>
</evidence>
<dbReference type="PANTHER" id="PTHR12582">
    <property type="entry name" value="NETRIN RECEPTOR UNC5"/>
    <property type="match status" value="1"/>
</dbReference>
<evidence type="ECO:0000256" key="2">
    <source>
        <dbReference type="ARBA" id="ARBA00009844"/>
    </source>
</evidence>
<dbReference type="InterPro" id="IPR003599">
    <property type="entry name" value="Ig_sub"/>
</dbReference>
<protein>
    <recommendedName>
        <fullName evidence="14">Netrin receptor UNC5</fullName>
    </recommendedName>
</protein>
<dbReference type="SMART" id="SM00005">
    <property type="entry name" value="DEATH"/>
    <property type="match status" value="1"/>
</dbReference>
<dbReference type="InterPro" id="IPR013098">
    <property type="entry name" value="Ig_I-set"/>
</dbReference>
<dbReference type="FunFam" id="1.10.533.10:FF:000001">
    <property type="entry name" value="Unc-5 netrin receptor B"/>
    <property type="match status" value="1"/>
</dbReference>
<dbReference type="Gene3D" id="1.10.533.10">
    <property type="entry name" value="Death Domain, Fas"/>
    <property type="match status" value="1"/>
</dbReference>
<dbReference type="Pfam" id="PF17217">
    <property type="entry name" value="UPA"/>
    <property type="match status" value="1"/>
</dbReference>
<evidence type="ECO:0000259" key="16">
    <source>
        <dbReference type="PROSITE" id="PS50835"/>
    </source>
</evidence>
<evidence type="ECO:0000256" key="13">
    <source>
        <dbReference type="ARBA" id="ARBA00023319"/>
    </source>
</evidence>
<dbReference type="InterPro" id="IPR000906">
    <property type="entry name" value="ZU5_dom"/>
</dbReference>
<dbReference type="SUPFAM" id="SSF82895">
    <property type="entry name" value="TSP-1 type 1 repeat"/>
    <property type="match status" value="2"/>
</dbReference>
<keyword evidence="11 14" id="KW-0675">Receptor</keyword>
<dbReference type="SUPFAM" id="SSF47986">
    <property type="entry name" value="DEATH domain"/>
    <property type="match status" value="1"/>
</dbReference>
<evidence type="ECO:0000256" key="9">
    <source>
        <dbReference type="ARBA" id="ARBA00023136"/>
    </source>
</evidence>
<dbReference type="FunFam" id="2.60.40.10:FF:000037">
    <property type="entry name" value="Unc-5 netrin receptor C"/>
    <property type="match status" value="1"/>
</dbReference>
<sequence>SAGTFSSMSGTLPHFLQEPDDAYIVKSNPIKLRCRARPALQIFFKCNGEWVHQNQHTSLEHTELGTGLKIREVMINVSRQQVEDFHGPEDYWCLCVAWSHLGTSKSRKATVRIAYLRKNFEQEPQGMEVPINGMIVLHCRPPEGVPAAEVEWLKNEELVSSIEDINIDTRADHNLIINEARLSDSGNYTCLASNIVARRRSATATVIVFVNGGWSSWTDWSECNIRCGRGVQKRTRTCTNPAPLNGGAFCEGMSVQKSTCTSPCPVDGGWAEWTMWSVCSSECERQRTRECTDPEPKHGGRLCDGVALDTDNCTGDLCIQGGHCLVIVYFSSKSFSFFLADMDSNNDVALYSGLAAGVVTVVVLVIALTLYRRNQSEYGVDVIDSSALTGGFQSFSFKSARQGESKQQCQIDPSVSLLVPHGAIEEDTTWELYMSITHALSDEGQEILLSPEVTYGPPGLTLSCPVALTIAHCADVSSEDWNIKLKRQAQDNSWEEVMTVEEESTACYCLLDTQCCHLLVERPGCYALVGEALTQAAGKRLRLAAFGNMEPNFLNYSIRVYCVNDTPHAFQEVVSVERGRGGRLLEEPKTLLFRANSFSLQVSIQDIPQFLWSIKPFTTCQEFSFSQVWCSSQSPLQCAFSLERYSPAANQLSCKISVRQVKGHEQILQVYTTIAESEKDTVPFFTQSDCTITSQTGSRAFKIPLSIRQRICATFDTANAKGKDWQLLAQKLHIDRNLGYFARQTSPSAVILSLWEAQHQERGDLDSLASALEEIGKVQSKHSTSADTLDHISKTIPSSDSIMNRSSEELDTNHT</sequence>
<dbReference type="AlphaFoldDB" id="A0A8C1MKL5"/>
<evidence type="ECO:0000313" key="19">
    <source>
        <dbReference type="Proteomes" id="UP000694427"/>
    </source>
</evidence>
<keyword evidence="10" id="KW-1015">Disulfide bond</keyword>
<evidence type="ECO:0000256" key="8">
    <source>
        <dbReference type="ARBA" id="ARBA00022989"/>
    </source>
</evidence>
<dbReference type="PRINTS" id="PR01705">
    <property type="entry name" value="TSP1REPEAT"/>
</dbReference>
<comment type="subcellular location">
    <subcellularLocation>
        <location evidence="1 14">Cell membrane</location>
        <topology evidence="1 14">Single-pass type I membrane protein</topology>
    </subcellularLocation>
</comment>
<dbReference type="FunFam" id="2.60.40.10:FF:000039">
    <property type="entry name" value="Unc-5 netrin receptor C"/>
    <property type="match status" value="1"/>
</dbReference>
<comment type="function">
    <text evidence="14">Receptor for netrin required for axon guidance. Mediates axon repulsion of neuronal growth cones in the developing nervous system upon ligand binding.</text>
</comment>
<dbReference type="Pfam" id="PF00531">
    <property type="entry name" value="Death"/>
    <property type="match status" value="1"/>
</dbReference>
<dbReference type="Pfam" id="PF00791">
    <property type="entry name" value="ZU5"/>
    <property type="match status" value="1"/>
</dbReference>
<dbReference type="InterPro" id="IPR007110">
    <property type="entry name" value="Ig-like_dom"/>
</dbReference>
<evidence type="ECO:0000256" key="4">
    <source>
        <dbReference type="ARBA" id="ARBA00022475"/>
    </source>
</evidence>
<dbReference type="PROSITE" id="PS50092">
    <property type="entry name" value="TSP1"/>
    <property type="match status" value="2"/>
</dbReference>
<evidence type="ECO:0000256" key="3">
    <source>
        <dbReference type="ARBA" id="ARBA00022473"/>
    </source>
</evidence>
<evidence type="ECO:0000259" key="17">
    <source>
        <dbReference type="PROSITE" id="PS51145"/>
    </source>
</evidence>
<organism evidence="18 19">
    <name type="scientific">Cyprinus carpio</name>
    <name type="common">Common carp</name>
    <dbReference type="NCBI Taxonomy" id="7962"/>
    <lineage>
        <taxon>Eukaryota</taxon>
        <taxon>Metazoa</taxon>
        <taxon>Chordata</taxon>
        <taxon>Craniata</taxon>
        <taxon>Vertebrata</taxon>
        <taxon>Euteleostomi</taxon>
        <taxon>Actinopterygii</taxon>
        <taxon>Neopterygii</taxon>
        <taxon>Teleostei</taxon>
        <taxon>Ostariophysi</taxon>
        <taxon>Cypriniformes</taxon>
        <taxon>Cyprinidae</taxon>
        <taxon>Cyprininae</taxon>
        <taxon>Cyprinus</taxon>
    </lineage>
</organism>
<dbReference type="Gene3D" id="2.60.220.30">
    <property type="match status" value="1"/>
</dbReference>
<dbReference type="Proteomes" id="UP000694427">
    <property type="component" value="Unplaced"/>
</dbReference>
<dbReference type="InterPro" id="IPR036383">
    <property type="entry name" value="TSP1_rpt_sf"/>
</dbReference>
<feature type="domain" description="Ig-like" evidence="16">
    <location>
        <begin position="125"/>
        <end position="207"/>
    </location>
</feature>
<evidence type="ECO:0000256" key="15">
    <source>
        <dbReference type="SAM" id="MobiDB-lite"/>
    </source>
</evidence>
<reference evidence="18" key="1">
    <citation type="submission" date="2025-08" db="UniProtKB">
        <authorList>
            <consortium name="Ensembl"/>
        </authorList>
    </citation>
    <scope>IDENTIFICATION</scope>
</reference>
<feature type="transmembrane region" description="Helical" evidence="14">
    <location>
        <begin position="348"/>
        <end position="371"/>
    </location>
</feature>
<keyword evidence="13 14" id="KW-0393">Immunoglobulin domain</keyword>
<keyword evidence="12" id="KW-0325">Glycoprotein</keyword>
<keyword evidence="5 14" id="KW-0812">Transmembrane</keyword>
<keyword evidence="3 14" id="KW-0217">Developmental protein</keyword>
<dbReference type="PANTHER" id="PTHR12582:SF5">
    <property type="entry name" value="NETRIN RECEPTOR UNC5D"/>
    <property type="match status" value="1"/>
</dbReference>
<dbReference type="InterPro" id="IPR011029">
    <property type="entry name" value="DEATH-like_dom_sf"/>
</dbReference>
<evidence type="ECO:0000256" key="12">
    <source>
        <dbReference type="ARBA" id="ARBA00023180"/>
    </source>
</evidence>
<dbReference type="InterPro" id="IPR000488">
    <property type="entry name" value="Death_dom"/>
</dbReference>
<dbReference type="Ensembl" id="ENSCCRT00010086727.1">
    <property type="protein sequence ID" value="ENSCCRP00010078142.1"/>
    <property type="gene ID" value="ENSCCRG00010034006.1"/>
</dbReference>
<evidence type="ECO:0000256" key="14">
    <source>
        <dbReference type="RuleBase" id="RU367033"/>
    </source>
</evidence>
<evidence type="ECO:0000256" key="6">
    <source>
        <dbReference type="ARBA" id="ARBA00022729"/>
    </source>
</evidence>
<evidence type="ECO:0000313" key="18">
    <source>
        <dbReference type="Ensembl" id="ENSCCRP00010078142.1"/>
    </source>
</evidence>
<evidence type="ECO:0000256" key="11">
    <source>
        <dbReference type="ARBA" id="ARBA00023170"/>
    </source>
</evidence>
<name>A0A8C1MKL5_CYPCA</name>
<dbReference type="FunFam" id="2.20.100.10:FF:000002">
    <property type="entry name" value="Unc-5 netrin receptor C"/>
    <property type="match status" value="1"/>
</dbReference>
<reference evidence="18" key="2">
    <citation type="submission" date="2025-09" db="UniProtKB">
        <authorList>
            <consortium name="Ensembl"/>
        </authorList>
    </citation>
    <scope>IDENTIFICATION</scope>
</reference>
<dbReference type="InterPro" id="IPR037936">
    <property type="entry name" value="UNC5A-D"/>
</dbReference>
<comment type="similarity">
    <text evidence="2 14">Belongs to the unc-5 family.</text>
</comment>
<dbReference type="Pfam" id="PF00090">
    <property type="entry name" value="TSP_1"/>
    <property type="match status" value="2"/>
</dbReference>
<dbReference type="GO" id="GO:0005886">
    <property type="term" value="C:plasma membrane"/>
    <property type="evidence" value="ECO:0007669"/>
    <property type="project" value="UniProtKB-SubCell"/>
</dbReference>
<dbReference type="SMART" id="SM00408">
    <property type="entry name" value="IGc2"/>
    <property type="match status" value="1"/>
</dbReference>
<dbReference type="InterPro" id="IPR000884">
    <property type="entry name" value="TSP1_rpt"/>
</dbReference>
<keyword evidence="7" id="KW-0677">Repeat</keyword>
<dbReference type="InterPro" id="IPR013783">
    <property type="entry name" value="Ig-like_fold"/>
</dbReference>
<dbReference type="GO" id="GO:0005042">
    <property type="term" value="F:netrin receptor activity"/>
    <property type="evidence" value="ECO:0007669"/>
    <property type="project" value="UniProtKB-UniRule"/>
</dbReference>
<dbReference type="InterPro" id="IPR057755">
    <property type="entry name" value="UNC5A-D-like_N"/>
</dbReference>
<feature type="region of interest" description="Disordered" evidence="15">
    <location>
        <begin position="782"/>
        <end position="815"/>
    </location>
</feature>
<dbReference type="Pfam" id="PF25609">
    <property type="entry name" value="Unc5_NetrinR_N"/>
    <property type="match status" value="1"/>
</dbReference>
<evidence type="ECO:0000256" key="1">
    <source>
        <dbReference type="ARBA" id="ARBA00004251"/>
    </source>
</evidence>
<keyword evidence="9 14" id="KW-0472">Membrane</keyword>